<feature type="transmembrane region" description="Helical" evidence="5">
    <location>
        <begin position="107"/>
        <end position="128"/>
    </location>
</feature>
<dbReference type="GO" id="GO:0016020">
    <property type="term" value="C:membrane"/>
    <property type="evidence" value="ECO:0007669"/>
    <property type="project" value="UniProtKB-SubCell"/>
</dbReference>
<keyword evidence="3 5" id="KW-1133">Transmembrane helix</keyword>
<dbReference type="EMBL" id="CP034791">
    <property type="protein sequence ID" value="AZT91572.1"/>
    <property type="molecule type" value="Genomic_DNA"/>
</dbReference>
<proteinExistence type="predicted"/>
<dbReference type="InterPro" id="IPR003825">
    <property type="entry name" value="Colicin-V_CvpA"/>
</dbReference>
<evidence type="ECO:0000256" key="5">
    <source>
        <dbReference type="SAM" id="Phobius"/>
    </source>
</evidence>
<evidence type="ECO:0000313" key="6">
    <source>
        <dbReference type="EMBL" id="AZT91572.1"/>
    </source>
</evidence>
<dbReference type="Proteomes" id="UP000282930">
    <property type="component" value="Chromosome"/>
</dbReference>
<keyword evidence="7" id="KW-1185">Reference proteome</keyword>
<keyword evidence="4 5" id="KW-0472">Membrane</keyword>
<organism evidence="6 7">
    <name type="scientific">Caldicellulosiruptor changbaiensis</name>
    <dbReference type="NCBI Taxonomy" id="1222016"/>
    <lineage>
        <taxon>Bacteria</taxon>
        <taxon>Bacillati</taxon>
        <taxon>Bacillota</taxon>
        <taxon>Bacillota incertae sedis</taxon>
        <taxon>Caldicellulosiruptorales</taxon>
        <taxon>Caldicellulosiruptoraceae</taxon>
        <taxon>Caldicellulosiruptor</taxon>
    </lineage>
</organism>
<protein>
    <submittedName>
        <fullName evidence="6">CvpA family protein</fullName>
    </submittedName>
</protein>
<evidence type="ECO:0000256" key="2">
    <source>
        <dbReference type="ARBA" id="ARBA00022692"/>
    </source>
</evidence>
<accession>A0A3T0D9W9</accession>
<reference evidence="6 7" key="1">
    <citation type="submission" date="2018-12" db="EMBL/GenBank/DDBJ databases">
        <title>Genome sequence from the cellulolytic species, Caldicellulosiruptor changbaiensis.</title>
        <authorList>
            <person name="Blumer-Schuette S.E."/>
            <person name="Mendoza C."/>
        </authorList>
    </citation>
    <scope>NUCLEOTIDE SEQUENCE [LARGE SCALE GENOMIC DNA]</scope>
    <source>
        <strain evidence="6 7">CBS-Z</strain>
    </source>
</reference>
<name>A0A3T0D9W9_9FIRM</name>
<dbReference type="GO" id="GO:0009403">
    <property type="term" value="P:toxin biosynthetic process"/>
    <property type="evidence" value="ECO:0007669"/>
    <property type="project" value="InterPro"/>
</dbReference>
<evidence type="ECO:0000256" key="4">
    <source>
        <dbReference type="ARBA" id="ARBA00023136"/>
    </source>
</evidence>
<evidence type="ECO:0000256" key="1">
    <source>
        <dbReference type="ARBA" id="ARBA00004141"/>
    </source>
</evidence>
<evidence type="ECO:0000313" key="7">
    <source>
        <dbReference type="Proteomes" id="UP000282930"/>
    </source>
</evidence>
<dbReference type="AlphaFoldDB" id="A0A3T0D9W9"/>
<dbReference type="KEGG" id="ccha:ELD05_13795"/>
<gene>
    <name evidence="6" type="ORF">ELD05_13795</name>
</gene>
<feature type="transmembrane region" description="Helical" evidence="5">
    <location>
        <begin position="149"/>
        <end position="171"/>
    </location>
</feature>
<dbReference type="PANTHER" id="PTHR37306">
    <property type="entry name" value="COLICIN V PRODUCTION PROTEIN"/>
    <property type="match status" value="1"/>
</dbReference>
<keyword evidence="2 5" id="KW-0812">Transmembrane</keyword>
<feature type="transmembrane region" description="Helical" evidence="5">
    <location>
        <begin position="6"/>
        <end position="21"/>
    </location>
</feature>
<comment type="subcellular location">
    <subcellularLocation>
        <location evidence="1">Membrane</location>
        <topology evidence="1">Multi-pass membrane protein</topology>
    </subcellularLocation>
</comment>
<evidence type="ECO:0000256" key="3">
    <source>
        <dbReference type="ARBA" id="ARBA00022989"/>
    </source>
</evidence>
<dbReference type="Pfam" id="PF02674">
    <property type="entry name" value="Colicin_V"/>
    <property type="match status" value="1"/>
</dbReference>
<dbReference type="PANTHER" id="PTHR37306:SF1">
    <property type="entry name" value="COLICIN V PRODUCTION PROTEIN"/>
    <property type="match status" value="1"/>
</dbReference>
<dbReference type="RefSeq" id="WP_127352875.1">
    <property type="nucleotide sequence ID" value="NZ_CP034791.1"/>
</dbReference>
<sequence>MPNLADLVVLAIILIGAWIGYKKGLLRMAFDVGSYIISWFVAVWGYKYVGRAIESSSALKGAIENFVKDKVVIRDTISPVVPEFFRGAAMEAHQALNKSLQDAATMVLINFIAMIATFIAAKVVIVAVKNALGFMRKVPVIGTIDGFGGLLAGIGVALIIIYIAFSIIYFFPNAQIFKTVQHYIRTSMFAEFLYENNILIMMMRQYLKLKI</sequence>